<dbReference type="OrthoDB" id="361870at2759"/>
<gene>
    <name evidence="2" type="primary">LOC108741436</name>
</gene>
<dbReference type="CTD" id="10573"/>
<dbReference type="GO" id="GO:0003735">
    <property type="term" value="F:structural constituent of ribosome"/>
    <property type="evidence" value="ECO:0007669"/>
    <property type="project" value="InterPro"/>
</dbReference>
<evidence type="ECO:0000313" key="2">
    <source>
        <dbReference type="RefSeq" id="XP_018331751.1"/>
    </source>
</evidence>
<name>A0A1W4X6M7_AGRPL</name>
<accession>A0A1W4X6M7</accession>
<dbReference type="InParanoid" id="A0A1W4X6M7"/>
<dbReference type="Proteomes" id="UP000192223">
    <property type="component" value="Unplaced"/>
</dbReference>
<dbReference type="KEGG" id="apln:108741436"/>
<dbReference type="InterPro" id="IPR026569">
    <property type="entry name" value="Ribosomal_bL28"/>
</dbReference>
<dbReference type="GeneID" id="108741436"/>
<dbReference type="PANTHER" id="PTHR13528">
    <property type="entry name" value="39S RIBOSOMAL PROTEIN L28, MITOCHONDRIAL"/>
    <property type="match status" value="1"/>
</dbReference>
<evidence type="ECO:0000313" key="1">
    <source>
        <dbReference type="Proteomes" id="UP000192223"/>
    </source>
</evidence>
<dbReference type="RefSeq" id="XP_018331751.1">
    <property type="nucleotide sequence ID" value="XM_018476249.2"/>
</dbReference>
<keyword evidence="2" id="KW-0689">Ribosomal protein</keyword>
<keyword evidence="1" id="KW-1185">Reference proteome</keyword>
<sequence>MSSQQLFRFPQNIISKIKKFDKGIGARLPEAYKKFYKEWQLTEPSAVHYIPEEGNWKRDEVTGEVFPVQNFHIPLQFPPEAENHIWGGEGVVQGFQKRNTKNNRRVPHFWVPTLKRSVVYSEVLDNYMSVIITDKALNIIHEHYGFDHYLLKTPACDLRLLLPLRLKRKILEELQNGCPAYQNNPEKQKAVLSRYSQYLTAYTAEEIEWYGYTFQEACAKLEKSLEAQNRPVPLKQIYRTKLIEKLHQNAASNEEVNQEITKTVSWIEKINPFGKKHET</sequence>
<dbReference type="GO" id="GO:0005762">
    <property type="term" value="C:mitochondrial large ribosomal subunit"/>
    <property type="evidence" value="ECO:0007669"/>
    <property type="project" value="TreeGrafter"/>
</dbReference>
<dbReference type="FunCoup" id="A0A1W4X6M7">
    <property type="interactions" value="562"/>
</dbReference>
<dbReference type="PANTHER" id="PTHR13528:SF2">
    <property type="entry name" value="LARGE RIBOSOMAL SUBUNIT PROTEIN BL28M"/>
    <property type="match status" value="1"/>
</dbReference>
<dbReference type="STRING" id="224129.A0A1W4X6M7"/>
<proteinExistence type="predicted"/>
<keyword evidence="2" id="KW-0687">Ribonucleoprotein</keyword>
<organism evidence="1 2">
    <name type="scientific">Agrilus planipennis</name>
    <name type="common">Emerald ash borer</name>
    <name type="synonym">Agrilus marcopoli</name>
    <dbReference type="NCBI Taxonomy" id="224129"/>
    <lineage>
        <taxon>Eukaryota</taxon>
        <taxon>Metazoa</taxon>
        <taxon>Ecdysozoa</taxon>
        <taxon>Arthropoda</taxon>
        <taxon>Hexapoda</taxon>
        <taxon>Insecta</taxon>
        <taxon>Pterygota</taxon>
        <taxon>Neoptera</taxon>
        <taxon>Endopterygota</taxon>
        <taxon>Coleoptera</taxon>
        <taxon>Polyphaga</taxon>
        <taxon>Elateriformia</taxon>
        <taxon>Buprestoidea</taxon>
        <taxon>Buprestidae</taxon>
        <taxon>Agrilinae</taxon>
        <taxon>Agrilus</taxon>
    </lineage>
</organism>
<protein>
    <submittedName>
        <fullName evidence="2">39S ribosomal protein L28, mitochondrial</fullName>
    </submittedName>
</protein>
<dbReference type="AlphaFoldDB" id="A0A1W4X6M7"/>
<reference evidence="2" key="1">
    <citation type="submission" date="2025-08" db="UniProtKB">
        <authorList>
            <consortium name="RefSeq"/>
        </authorList>
    </citation>
    <scope>IDENTIFICATION</scope>
    <source>
        <tissue evidence="2">Entire body</tissue>
    </source>
</reference>